<feature type="non-terminal residue" evidence="9">
    <location>
        <position position="124"/>
    </location>
</feature>
<dbReference type="InterPro" id="IPR051536">
    <property type="entry name" value="UDG_Type-4/5"/>
</dbReference>
<keyword evidence="7" id="KW-0234">DNA repair</keyword>
<dbReference type="InterPro" id="IPR005122">
    <property type="entry name" value="Uracil-DNA_glycosylase-like"/>
</dbReference>
<evidence type="ECO:0000256" key="3">
    <source>
        <dbReference type="ARBA" id="ARBA00022763"/>
    </source>
</evidence>
<keyword evidence="3" id="KW-0227">DNA damage</keyword>
<dbReference type="PANTHER" id="PTHR33693">
    <property type="entry name" value="TYPE-5 URACIL-DNA GLYCOSYLASE"/>
    <property type="match status" value="1"/>
</dbReference>
<evidence type="ECO:0000256" key="6">
    <source>
        <dbReference type="ARBA" id="ARBA00023014"/>
    </source>
</evidence>
<dbReference type="GO" id="GO:0006281">
    <property type="term" value="P:DNA repair"/>
    <property type="evidence" value="ECO:0007669"/>
    <property type="project" value="UniProtKB-KW"/>
</dbReference>
<sequence>MGSPTDIKVKQYLKQTRDLYGDELFIELNPRQLSEMGEDSLKKPFSDFSSDLLAFNQEINQCQKCALGQSRTNFVFGVGDPSASLILVGEAPGEKEDLKGEPFVGRAGKLLDKILAAINRSREN</sequence>
<evidence type="ECO:0000313" key="9">
    <source>
        <dbReference type="EMBL" id="SVD30983.1"/>
    </source>
</evidence>
<dbReference type="EMBL" id="UINC01142573">
    <property type="protein sequence ID" value="SVD30983.1"/>
    <property type="molecule type" value="Genomic_DNA"/>
</dbReference>
<keyword evidence="2" id="KW-0479">Metal-binding</keyword>
<dbReference type="GO" id="GO:0051539">
    <property type="term" value="F:4 iron, 4 sulfur cluster binding"/>
    <property type="evidence" value="ECO:0007669"/>
    <property type="project" value="UniProtKB-KW"/>
</dbReference>
<evidence type="ECO:0000259" key="8">
    <source>
        <dbReference type="Pfam" id="PF03167"/>
    </source>
</evidence>
<dbReference type="CDD" id="cd10030">
    <property type="entry name" value="UDG-F4_TTUDGA_SPO1dp_like"/>
    <property type="match status" value="1"/>
</dbReference>
<keyword evidence="4" id="KW-0378">Hydrolase</keyword>
<dbReference type="AlphaFoldDB" id="A0A382U9P4"/>
<dbReference type="Gene3D" id="3.40.470.10">
    <property type="entry name" value="Uracil-DNA glycosylase-like domain"/>
    <property type="match status" value="1"/>
</dbReference>
<evidence type="ECO:0000256" key="1">
    <source>
        <dbReference type="ARBA" id="ARBA00022485"/>
    </source>
</evidence>
<evidence type="ECO:0000256" key="4">
    <source>
        <dbReference type="ARBA" id="ARBA00022801"/>
    </source>
</evidence>
<keyword evidence="1" id="KW-0004">4Fe-4S</keyword>
<keyword evidence="6" id="KW-0411">Iron-sulfur</keyword>
<evidence type="ECO:0000256" key="5">
    <source>
        <dbReference type="ARBA" id="ARBA00023004"/>
    </source>
</evidence>
<dbReference type="PANTHER" id="PTHR33693:SF1">
    <property type="entry name" value="TYPE-4 URACIL-DNA GLYCOSYLASE"/>
    <property type="match status" value="1"/>
</dbReference>
<evidence type="ECO:0000256" key="7">
    <source>
        <dbReference type="ARBA" id="ARBA00023204"/>
    </source>
</evidence>
<protein>
    <recommendedName>
        <fullName evidence="8">Uracil-DNA glycosylase-like domain-containing protein</fullName>
    </recommendedName>
</protein>
<dbReference type="GO" id="GO:0046872">
    <property type="term" value="F:metal ion binding"/>
    <property type="evidence" value="ECO:0007669"/>
    <property type="project" value="UniProtKB-KW"/>
</dbReference>
<dbReference type="Pfam" id="PF03167">
    <property type="entry name" value="UDG"/>
    <property type="match status" value="1"/>
</dbReference>
<name>A0A382U9P4_9ZZZZ</name>
<gene>
    <name evidence="9" type="ORF">METZ01_LOCUS383837</name>
</gene>
<evidence type="ECO:0000256" key="2">
    <source>
        <dbReference type="ARBA" id="ARBA00022723"/>
    </source>
</evidence>
<keyword evidence="5" id="KW-0408">Iron</keyword>
<reference evidence="9" key="1">
    <citation type="submission" date="2018-05" db="EMBL/GenBank/DDBJ databases">
        <authorList>
            <person name="Lanie J.A."/>
            <person name="Ng W.-L."/>
            <person name="Kazmierczak K.M."/>
            <person name="Andrzejewski T.M."/>
            <person name="Davidsen T.M."/>
            <person name="Wayne K.J."/>
            <person name="Tettelin H."/>
            <person name="Glass J.I."/>
            <person name="Rusch D."/>
            <person name="Podicherti R."/>
            <person name="Tsui H.-C.T."/>
            <person name="Winkler M.E."/>
        </authorList>
    </citation>
    <scope>NUCLEOTIDE SEQUENCE</scope>
</reference>
<organism evidence="9">
    <name type="scientific">marine metagenome</name>
    <dbReference type="NCBI Taxonomy" id="408172"/>
    <lineage>
        <taxon>unclassified sequences</taxon>
        <taxon>metagenomes</taxon>
        <taxon>ecological metagenomes</taxon>
    </lineage>
</organism>
<dbReference type="InterPro" id="IPR036895">
    <property type="entry name" value="Uracil-DNA_glycosylase-like_sf"/>
</dbReference>
<dbReference type="GO" id="GO:0097506">
    <property type="term" value="F:deaminated base DNA N-glycosylase activity"/>
    <property type="evidence" value="ECO:0007669"/>
    <property type="project" value="UniProtKB-ARBA"/>
</dbReference>
<feature type="domain" description="Uracil-DNA glycosylase-like" evidence="8">
    <location>
        <begin position="76"/>
        <end position="123"/>
    </location>
</feature>
<proteinExistence type="predicted"/>
<dbReference type="SUPFAM" id="SSF52141">
    <property type="entry name" value="Uracil-DNA glycosylase-like"/>
    <property type="match status" value="1"/>
</dbReference>
<accession>A0A382U9P4</accession>